<name>I8AEC5_9BACL</name>
<keyword evidence="2" id="KW-1185">Reference proteome</keyword>
<protein>
    <submittedName>
        <fullName evidence="1">Uncharacterized protein</fullName>
    </submittedName>
</protein>
<dbReference type="STRING" id="1196324.A374_19155"/>
<dbReference type="Proteomes" id="UP000004080">
    <property type="component" value="Unassembled WGS sequence"/>
</dbReference>
<comment type="caution">
    <text evidence="1">The sequence shown here is derived from an EMBL/GenBank/DDBJ whole genome shotgun (WGS) entry which is preliminary data.</text>
</comment>
<dbReference type="EMBL" id="AKKV01000053">
    <property type="protein sequence ID" value="EIT83669.1"/>
    <property type="molecule type" value="Genomic_DNA"/>
</dbReference>
<accession>I8AEC5</accession>
<reference evidence="1 2" key="1">
    <citation type="journal article" date="2012" name="J. Bacteriol.">
        <title>Genome of Bacillus macauensis ZFHKF-1, a Long-Chain-Forming Bacterium.</title>
        <authorList>
            <person name="Cai L."/>
            <person name="Zhang T."/>
        </authorList>
    </citation>
    <scope>NUCLEOTIDE SEQUENCE [LARGE SCALE GENOMIC DNA]</scope>
    <source>
        <strain evidence="1 2">ZFHKF-1</strain>
    </source>
</reference>
<dbReference type="RefSeq" id="WP_007203895.1">
    <property type="nucleotide sequence ID" value="NZ_AKKV01000053.1"/>
</dbReference>
<proteinExistence type="predicted"/>
<evidence type="ECO:0000313" key="2">
    <source>
        <dbReference type="Proteomes" id="UP000004080"/>
    </source>
</evidence>
<sequence>MKEQKVIQFIKGKTDYNEATIERVLKEEARYLQNAKADVDMDDLIDYIVKQTKMTELEVDQILEKELLYYETR</sequence>
<dbReference type="AlphaFoldDB" id="I8AEC5"/>
<evidence type="ECO:0000313" key="1">
    <source>
        <dbReference type="EMBL" id="EIT83669.1"/>
    </source>
</evidence>
<organism evidence="1 2">
    <name type="scientific">Fictibacillus macauensis ZFHKF-1</name>
    <dbReference type="NCBI Taxonomy" id="1196324"/>
    <lineage>
        <taxon>Bacteria</taxon>
        <taxon>Bacillati</taxon>
        <taxon>Bacillota</taxon>
        <taxon>Bacilli</taxon>
        <taxon>Bacillales</taxon>
        <taxon>Fictibacillaceae</taxon>
        <taxon>Fictibacillus</taxon>
    </lineage>
</organism>
<dbReference type="PATRIC" id="fig|1196324.3.peg.3891"/>
<gene>
    <name evidence="1" type="ORF">A374_19155</name>
</gene>
<dbReference type="OrthoDB" id="2973009at2"/>